<name>A0A2S0VQV3_9ALTE</name>
<dbReference type="PANTHER" id="PTHR46847:SF2">
    <property type="entry name" value="ABC TRANSPORTER SUGAR-BINDING PROTEIN"/>
    <property type="match status" value="1"/>
</dbReference>
<comment type="subcellular location">
    <subcellularLocation>
        <location evidence="1">Cell envelope</location>
    </subcellularLocation>
</comment>
<dbReference type="InterPro" id="IPR028082">
    <property type="entry name" value="Peripla_BP_I"/>
</dbReference>
<comment type="similarity">
    <text evidence="2">Belongs to the bacterial solute-binding protein 2 family.</text>
</comment>
<keyword evidence="6" id="KW-1185">Reference proteome</keyword>
<dbReference type="SUPFAM" id="SSF53822">
    <property type="entry name" value="Periplasmic binding protein-like I"/>
    <property type="match status" value="1"/>
</dbReference>
<feature type="domain" description="Periplasmic binding protein" evidence="4">
    <location>
        <begin position="55"/>
        <end position="331"/>
    </location>
</feature>
<evidence type="ECO:0000256" key="1">
    <source>
        <dbReference type="ARBA" id="ARBA00004196"/>
    </source>
</evidence>
<protein>
    <recommendedName>
        <fullName evidence="4">Periplasmic binding protein domain-containing protein</fullName>
    </recommendedName>
</protein>
<accession>A0A2S0VQV3</accession>
<dbReference type="GO" id="GO:0030246">
    <property type="term" value="F:carbohydrate binding"/>
    <property type="evidence" value="ECO:0007669"/>
    <property type="project" value="UniProtKB-ARBA"/>
</dbReference>
<proteinExistence type="inferred from homology"/>
<dbReference type="KEGG" id="cate:C2869_08480"/>
<dbReference type="AlphaFoldDB" id="A0A2S0VQV3"/>
<gene>
    <name evidence="5" type="ORF">C2869_08480</name>
</gene>
<dbReference type="GO" id="GO:0030313">
    <property type="term" value="C:cell envelope"/>
    <property type="evidence" value="ECO:0007669"/>
    <property type="project" value="UniProtKB-SubCell"/>
</dbReference>
<organism evidence="5 6">
    <name type="scientific">Saccharobesus litoralis</name>
    <dbReference type="NCBI Taxonomy" id="2172099"/>
    <lineage>
        <taxon>Bacteria</taxon>
        <taxon>Pseudomonadati</taxon>
        <taxon>Pseudomonadota</taxon>
        <taxon>Gammaproteobacteria</taxon>
        <taxon>Alteromonadales</taxon>
        <taxon>Alteromonadaceae</taxon>
        <taxon>Saccharobesus</taxon>
    </lineage>
</organism>
<dbReference type="PANTHER" id="PTHR46847">
    <property type="entry name" value="D-ALLOSE-BINDING PERIPLASMIC PROTEIN-RELATED"/>
    <property type="match status" value="1"/>
</dbReference>
<reference evidence="5 6" key="1">
    <citation type="submission" date="2018-01" db="EMBL/GenBank/DDBJ databases">
        <title>Genome sequence of a Cantenovulum-like bacteria.</title>
        <authorList>
            <person name="Tan W.R."/>
            <person name="Lau N.-S."/>
            <person name="Go F."/>
            <person name="Amirul A.-A.A."/>
        </authorList>
    </citation>
    <scope>NUCLEOTIDE SEQUENCE [LARGE SCALE GENOMIC DNA]</scope>
    <source>
        <strain evidence="5 6">CCB-QB4</strain>
    </source>
</reference>
<evidence type="ECO:0000313" key="5">
    <source>
        <dbReference type="EMBL" id="AWB66460.1"/>
    </source>
</evidence>
<evidence type="ECO:0000313" key="6">
    <source>
        <dbReference type="Proteomes" id="UP000244441"/>
    </source>
</evidence>
<evidence type="ECO:0000256" key="3">
    <source>
        <dbReference type="ARBA" id="ARBA00022729"/>
    </source>
</evidence>
<dbReference type="EMBL" id="CP026604">
    <property type="protein sequence ID" value="AWB66460.1"/>
    <property type="molecule type" value="Genomic_DNA"/>
</dbReference>
<dbReference type="GO" id="GO:0055085">
    <property type="term" value="P:transmembrane transport"/>
    <property type="evidence" value="ECO:0007669"/>
    <property type="project" value="UniProtKB-ARBA"/>
</dbReference>
<evidence type="ECO:0000259" key="4">
    <source>
        <dbReference type="Pfam" id="PF13407"/>
    </source>
</evidence>
<keyword evidence="3" id="KW-0732">Signal</keyword>
<sequence>MTIRKKLYLKKSVAMKRITRILLSYCIYLVSGLLAPSLLAQTSAQAQPEARALLFVNADEKNAYWQRQVGFAQAVALSFNIELVVEYISPKVRAHLREVEHISKTLDTSQVKFDYVISTLPQQNENALLQALEKRQIPLLSIKSNLSQLDNQVSSPRQAYPLWLGHITIDDVYAGFVAAKQLINHAAKHTGCKPAECRFNLMAISGEQYSPIAQQREAGLRRALKYSQQVNLVQTINSDWSPESAYGLMNQALQKNSAELFWVADADIARATVTSLGYNNFIAGEHALVGAIGWSNDVVDLIEFGNLEFSLGGDFMLAGWALILMTDYLSGRDFKQDSGVLIKTKLSKLDRSSLYSLGQFIKQPEWQEGRLRSFAKRYNPNLKRYLFSAEHFIRQAGVGVNP</sequence>
<dbReference type="Pfam" id="PF13407">
    <property type="entry name" value="Peripla_BP_4"/>
    <property type="match status" value="1"/>
</dbReference>
<dbReference type="Gene3D" id="3.40.50.2300">
    <property type="match status" value="2"/>
</dbReference>
<dbReference type="Proteomes" id="UP000244441">
    <property type="component" value="Chromosome"/>
</dbReference>
<dbReference type="InterPro" id="IPR025997">
    <property type="entry name" value="SBP_2_dom"/>
</dbReference>
<evidence type="ECO:0000256" key="2">
    <source>
        <dbReference type="ARBA" id="ARBA00007639"/>
    </source>
</evidence>